<dbReference type="HOGENOM" id="CLU_014248_1_0_1"/>
<dbReference type="OMA" id="TKATPGQ"/>
<gene>
    <name evidence="5" type="ORF">PNEG_03378</name>
</gene>
<evidence type="ECO:0000313" key="5">
    <source>
        <dbReference type="EMBL" id="EMR08208.1"/>
    </source>
</evidence>
<dbReference type="FunFam" id="1.20.58.150:FF:000004">
    <property type="entry name" value="ENTH domain protein"/>
    <property type="match status" value="1"/>
</dbReference>
<dbReference type="PROSITE" id="PS50942">
    <property type="entry name" value="ENTH"/>
    <property type="match status" value="1"/>
</dbReference>
<dbReference type="GO" id="GO:0000149">
    <property type="term" value="F:SNARE binding"/>
    <property type="evidence" value="ECO:0007669"/>
    <property type="project" value="TreeGrafter"/>
</dbReference>
<feature type="region of interest" description="Disordered" evidence="3">
    <location>
        <begin position="311"/>
        <end position="341"/>
    </location>
</feature>
<comment type="subcellular location">
    <subcellularLocation>
        <location evidence="1">Cytoplasm</location>
    </subcellularLocation>
</comment>
<dbReference type="InterPro" id="IPR014712">
    <property type="entry name" value="ANTH_dom_sf"/>
</dbReference>
<dbReference type="GO" id="GO:0072583">
    <property type="term" value="P:clathrin-dependent endocytosis"/>
    <property type="evidence" value="ECO:0007669"/>
    <property type="project" value="InterPro"/>
</dbReference>
<protein>
    <recommendedName>
        <fullName evidence="4">ENTH domain-containing protein</fullName>
    </recommendedName>
</protein>
<keyword evidence="6" id="KW-1185">Reference proteome</keyword>
<dbReference type="PANTHER" id="PTHR22951">
    <property type="entry name" value="CLATHRIN ASSEMBLY PROTEIN"/>
    <property type="match status" value="1"/>
</dbReference>
<feature type="region of interest" description="Disordered" evidence="3">
    <location>
        <begin position="575"/>
        <end position="605"/>
    </location>
</feature>
<evidence type="ECO:0000256" key="1">
    <source>
        <dbReference type="ARBA" id="ARBA00004496"/>
    </source>
</evidence>
<dbReference type="CDD" id="cd16988">
    <property type="entry name" value="ANTH_N_YAP180"/>
    <property type="match status" value="1"/>
</dbReference>
<sequence>MPYKALSYQKAVNGATKIKLAAPKQKYLERILGATYSGDIALFEVFSALFSRLREPSWTIVFKSLIVIHIMIRDGSRDITLQYLSNNMRYFSIKELFGDTSFFSYDSGGLLFLGELAISQQSRNIQNYGLYLQEKIQSFKDVQVDYVYAKSSKTIEGRLRRLTVAKGLLREVEIVQRQIDTLLCCKFLEDGLTNNITIVAFRLLIGDLLSLFQVINEGVINVLEHYFEMSRYDAEKALEIYKKFVKQTANVSDYLSFACRMETLTCIEVPNIKHAPVGLSRALQEYLDDKNFEKNRLQYIENKNALDSSKKKANLTVPSAKTSSKKKTTDTQSLSGNTQKQNSNNINLIDFFSSIENEQAFMFPSAPMKNIAYEPSNFSGIQPTQPIQPIQTVVNSAPEEQSIVSFPQNVPSQMQPQVQVSYGLYNQYSSAFHPNNAPYQSTQPIMQNPNSFQASFPINQKQDYNSIYPMQANFSGSAYGIYHMQSNAHPFNQTHHFNQIVPSPVLETNNSSINHTNPFHRPPLSMNTEFEHQRTLLTNQFPPTITSTQFPPPTNPFSKSYDNVTTPFLDPKARTVRQNASTLPFAQKPRTNPFSNDNLPSEHGK</sequence>
<evidence type="ECO:0000313" key="6">
    <source>
        <dbReference type="Proteomes" id="UP000011958"/>
    </source>
</evidence>
<dbReference type="Gene3D" id="1.25.40.90">
    <property type="match status" value="1"/>
</dbReference>
<dbReference type="InterPro" id="IPR013809">
    <property type="entry name" value="ENTH"/>
</dbReference>
<name>M7NI21_PNEMU</name>
<dbReference type="GO" id="GO:0005545">
    <property type="term" value="F:1-phosphatidylinositol binding"/>
    <property type="evidence" value="ECO:0007669"/>
    <property type="project" value="InterPro"/>
</dbReference>
<dbReference type="InterPro" id="IPR011417">
    <property type="entry name" value="ANTH_dom"/>
</dbReference>
<dbReference type="OrthoDB" id="44015at2759"/>
<dbReference type="GO" id="GO:0030136">
    <property type="term" value="C:clathrin-coated vesicle"/>
    <property type="evidence" value="ECO:0007669"/>
    <property type="project" value="InterPro"/>
</dbReference>
<dbReference type="PANTHER" id="PTHR22951:SF5">
    <property type="entry name" value="PHOSPHATIDYLINOSITOL-BINDING CLATHRIN ASSEMBLY PROTEIN LAP"/>
    <property type="match status" value="1"/>
</dbReference>
<accession>M7NI21</accession>
<dbReference type="eggNOG" id="KOG0251">
    <property type="taxonomic scope" value="Eukaryota"/>
</dbReference>
<dbReference type="Pfam" id="PF07651">
    <property type="entry name" value="ANTH"/>
    <property type="match status" value="1"/>
</dbReference>
<dbReference type="SMART" id="SM00273">
    <property type="entry name" value="ENTH"/>
    <property type="match status" value="1"/>
</dbReference>
<dbReference type="GO" id="GO:0006900">
    <property type="term" value="P:vesicle budding from membrane"/>
    <property type="evidence" value="ECO:0007669"/>
    <property type="project" value="TreeGrafter"/>
</dbReference>
<dbReference type="GO" id="GO:0032050">
    <property type="term" value="F:clathrin heavy chain binding"/>
    <property type="evidence" value="ECO:0007669"/>
    <property type="project" value="TreeGrafter"/>
</dbReference>
<dbReference type="SUPFAM" id="SSF89009">
    <property type="entry name" value="GAT-like domain"/>
    <property type="match status" value="1"/>
</dbReference>
<evidence type="ECO:0000259" key="4">
    <source>
        <dbReference type="PROSITE" id="PS50942"/>
    </source>
</evidence>
<dbReference type="GO" id="GO:0005905">
    <property type="term" value="C:clathrin-coated pit"/>
    <property type="evidence" value="ECO:0007669"/>
    <property type="project" value="TreeGrafter"/>
</dbReference>
<dbReference type="GeneID" id="19897065"/>
<comment type="caution">
    <text evidence="5">The sequence shown here is derived from an EMBL/GenBank/DDBJ whole genome shotgun (WGS) entry which is preliminary data.</text>
</comment>
<dbReference type="GO" id="GO:0048268">
    <property type="term" value="P:clathrin coat assembly"/>
    <property type="evidence" value="ECO:0007669"/>
    <property type="project" value="InterPro"/>
</dbReference>
<feature type="compositionally biased region" description="Polar residues" evidence="3">
    <location>
        <begin position="576"/>
        <end position="599"/>
    </location>
</feature>
<reference evidence="6" key="1">
    <citation type="journal article" date="2016" name="Nat. Commun.">
        <title>Genome analysis of three Pneumocystis species reveals adaptation mechanisms to life exclusively in mammalian hosts.</title>
        <authorList>
            <person name="Ma L."/>
            <person name="Chen Z."/>
            <person name="Huang D.W."/>
            <person name="Kutty G."/>
            <person name="Ishihara M."/>
            <person name="Wang H."/>
            <person name="Abouelleil A."/>
            <person name="Bishop L."/>
            <person name="Davey E."/>
            <person name="Deng R."/>
            <person name="Deng X."/>
            <person name="Fan L."/>
            <person name="Fantoni G."/>
            <person name="Fitzgerald M."/>
            <person name="Gogineni E."/>
            <person name="Goldberg J.M."/>
            <person name="Handley G."/>
            <person name="Hu X."/>
            <person name="Huber C."/>
            <person name="Jiao X."/>
            <person name="Jones K."/>
            <person name="Levin J.Z."/>
            <person name="Liu Y."/>
            <person name="Macdonald P."/>
            <person name="Melnikov A."/>
            <person name="Raley C."/>
            <person name="Sassi M."/>
            <person name="Sherman B.T."/>
            <person name="Song X."/>
            <person name="Sykes S."/>
            <person name="Tran B."/>
            <person name="Walsh L."/>
            <person name="Xia Y."/>
            <person name="Yang J."/>
            <person name="Young S."/>
            <person name="Zeng Q."/>
            <person name="Zheng X."/>
            <person name="Stephens R."/>
            <person name="Nusbaum C."/>
            <person name="Birren B.W."/>
            <person name="Azadi P."/>
            <person name="Lempicki R.A."/>
            <person name="Cuomo C.A."/>
            <person name="Kovacs J.A."/>
        </authorList>
    </citation>
    <scope>NUCLEOTIDE SEQUENCE [LARGE SCALE GENOMIC DNA]</scope>
    <source>
        <strain evidence="6">B123</strain>
    </source>
</reference>
<dbReference type="InterPro" id="IPR045192">
    <property type="entry name" value="AP180-like"/>
</dbReference>
<keyword evidence="2" id="KW-0963">Cytoplasm</keyword>
<dbReference type="SUPFAM" id="SSF48464">
    <property type="entry name" value="ENTH/VHS domain"/>
    <property type="match status" value="1"/>
</dbReference>
<dbReference type="Proteomes" id="UP000011958">
    <property type="component" value="Unassembled WGS sequence"/>
</dbReference>
<evidence type="ECO:0000256" key="3">
    <source>
        <dbReference type="SAM" id="MobiDB-lite"/>
    </source>
</evidence>
<evidence type="ECO:0000256" key="2">
    <source>
        <dbReference type="ARBA" id="ARBA00022490"/>
    </source>
</evidence>
<dbReference type="STRING" id="1069680.M7NI21"/>
<feature type="domain" description="ENTH" evidence="4">
    <location>
        <begin position="1"/>
        <end position="146"/>
    </location>
</feature>
<dbReference type="GO" id="GO:0005546">
    <property type="term" value="F:phosphatidylinositol-4,5-bisphosphate binding"/>
    <property type="evidence" value="ECO:0007669"/>
    <property type="project" value="TreeGrafter"/>
</dbReference>
<organism evidence="5 6">
    <name type="scientific">Pneumocystis murina (strain B123)</name>
    <name type="common">Mouse pneumocystis pneumonia agent</name>
    <name type="synonym">Pneumocystis carinii f. sp. muris</name>
    <dbReference type="NCBI Taxonomy" id="1069680"/>
    <lineage>
        <taxon>Eukaryota</taxon>
        <taxon>Fungi</taxon>
        <taxon>Dikarya</taxon>
        <taxon>Ascomycota</taxon>
        <taxon>Taphrinomycotina</taxon>
        <taxon>Pneumocystomycetes</taxon>
        <taxon>Pneumocystaceae</taxon>
        <taxon>Pneumocystis</taxon>
    </lineage>
</organism>
<dbReference type="AlphaFoldDB" id="M7NI21"/>
<dbReference type="EMBL" id="AFWA02000017">
    <property type="protein sequence ID" value="EMR08208.1"/>
    <property type="molecule type" value="Genomic_DNA"/>
</dbReference>
<dbReference type="RefSeq" id="XP_007875462.1">
    <property type="nucleotide sequence ID" value="XM_007877271.1"/>
</dbReference>
<dbReference type="VEuPathDB" id="FungiDB:PNEG_03378"/>
<dbReference type="Gene3D" id="1.20.58.150">
    <property type="entry name" value="ANTH domain"/>
    <property type="match status" value="1"/>
</dbReference>
<dbReference type="InterPro" id="IPR008942">
    <property type="entry name" value="ENTH_VHS"/>
</dbReference>
<proteinExistence type="predicted"/>